<organism evidence="2 3">
    <name type="scientific">Ceratosolen solmsi marchali</name>
    <dbReference type="NCBI Taxonomy" id="326594"/>
    <lineage>
        <taxon>Eukaryota</taxon>
        <taxon>Metazoa</taxon>
        <taxon>Ecdysozoa</taxon>
        <taxon>Arthropoda</taxon>
        <taxon>Hexapoda</taxon>
        <taxon>Insecta</taxon>
        <taxon>Pterygota</taxon>
        <taxon>Neoptera</taxon>
        <taxon>Endopterygota</taxon>
        <taxon>Hymenoptera</taxon>
        <taxon>Apocrita</taxon>
        <taxon>Proctotrupomorpha</taxon>
        <taxon>Chalcidoidea</taxon>
        <taxon>Agaonidae</taxon>
        <taxon>Agaoninae</taxon>
        <taxon>Ceratosolen</taxon>
    </lineage>
</organism>
<name>A0AAJ6VIT6_9HYME</name>
<dbReference type="GeneID" id="105359025"/>
<dbReference type="Proteomes" id="UP000695007">
    <property type="component" value="Unplaced"/>
</dbReference>
<protein>
    <submittedName>
        <fullName evidence="3">NEDD4-binding protein 1</fullName>
    </submittedName>
</protein>
<evidence type="ECO:0000313" key="2">
    <source>
        <dbReference type="Proteomes" id="UP000695007"/>
    </source>
</evidence>
<dbReference type="RefSeq" id="XP_011493802.1">
    <property type="nucleotide sequence ID" value="XM_011495500.1"/>
</dbReference>
<evidence type="ECO:0000259" key="1">
    <source>
        <dbReference type="Pfam" id="PF11977"/>
    </source>
</evidence>
<dbReference type="PANTHER" id="PTHR12876:SF35">
    <property type="entry name" value="LD08718P-RELATED"/>
    <property type="match status" value="1"/>
</dbReference>
<feature type="domain" description="RNase NYN" evidence="1">
    <location>
        <begin position="369"/>
        <end position="514"/>
    </location>
</feature>
<proteinExistence type="predicted"/>
<dbReference type="FunFam" id="3.40.50.11980:FF:000001">
    <property type="entry name" value="ZC3H12A isoform 1"/>
    <property type="match status" value="1"/>
</dbReference>
<evidence type="ECO:0000313" key="3">
    <source>
        <dbReference type="RefSeq" id="XP_011493802.1"/>
    </source>
</evidence>
<dbReference type="Gene3D" id="3.40.50.11980">
    <property type="match status" value="1"/>
</dbReference>
<dbReference type="GO" id="GO:0003729">
    <property type="term" value="F:mRNA binding"/>
    <property type="evidence" value="ECO:0007669"/>
    <property type="project" value="TreeGrafter"/>
</dbReference>
<dbReference type="PANTHER" id="PTHR12876">
    <property type="entry name" value="N4BP1-RELATED"/>
    <property type="match status" value="1"/>
</dbReference>
<dbReference type="InterPro" id="IPR051101">
    <property type="entry name" value="ZC3H12/N4BP1_RNase_Reg"/>
</dbReference>
<dbReference type="Pfam" id="PF11977">
    <property type="entry name" value="RNase_Zc3h12a"/>
    <property type="match status" value="1"/>
</dbReference>
<accession>A0AAJ6VIT6</accession>
<dbReference type="GO" id="GO:0005634">
    <property type="term" value="C:nucleus"/>
    <property type="evidence" value="ECO:0007669"/>
    <property type="project" value="TreeGrafter"/>
</dbReference>
<keyword evidence="2" id="KW-1185">Reference proteome</keyword>
<dbReference type="InterPro" id="IPR021869">
    <property type="entry name" value="RNase_Zc3h12_NYN"/>
</dbReference>
<dbReference type="CDD" id="cd18719">
    <property type="entry name" value="PIN_Zc3h12a-N4BP1-like"/>
    <property type="match status" value="1"/>
</dbReference>
<sequence length="520" mass="59229">MTRHIENFCFKGFSTIPMKTRKKFVKSPIKGRRSNNVCFKKSPMLRKNPHQSFRKLYRNNKTAVYDSPLKHLCKTNLNTGNCLLNCNKKNVSNSTLSRINDTIEDNKFSDSIIIIEDTNFSPISKRILSNSKTNKLSNQFDGSSVNTGPLSNSEEIVVIDCNDSFVESATSNNILDGNINLPNSSENLVDSVIIIDPDDELPVQTANTVPKSNEDCFVVWSSLPCTSTNKLNNPSKSHTNDLHNINSRLSENNKIIVDTHPDLRNLNYINNENNEPIKNQTDRNVKAILTRPHAKITSATKSTVIETKSLVTVMSAKKFTKKSQTKNEKKITAPFIKRTKNNGELIFLSEPKEDNEVVTKVKKFKKGKLREIVIDGSNIAMAYTNNKIFSETGIKVLIDYFTKKGHTIKVFVPQYRRSRKFPLLEKWYKEGIVVFTPSRKLGNKSYTPYDDRYILEYATACNGIVVSQDQFRDLYTEKPQYRDTIENRLLVPTFVGEYVMFPEDPLGRDGPTLADFLKHQ</sequence>
<dbReference type="AlphaFoldDB" id="A0AAJ6VIT6"/>
<dbReference type="GO" id="GO:0036464">
    <property type="term" value="C:cytoplasmic ribonucleoprotein granule"/>
    <property type="evidence" value="ECO:0007669"/>
    <property type="project" value="TreeGrafter"/>
</dbReference>
<dbReference type="KEGG" id="csol:105359025"/>
<gene>
    <name evidence="3" type="primary">LOC105359025</name>
</gene>
<dbReference type="GO" id="GO:0004521">
    <property type="term" value="F:RNA endonuclease activity"/>
    <property type="evidence" value="ECO:0007669"/>
    <property type="project" value="TreeGrafter"/>
</dbReference>
<reference evidence="3" key="1">
    <citation type="submission" date="2025-08" db="UniProtKB">
        <authorList>
            <consortium name="RefSeq"/>
        </authorList>
    </citation>
    <scope>IDENTIFICATION</scope>
</reference>